<feature type="transmembrane region" description="Helical" evidence="1">
    <location>
        <begin position="33"/>
        <end position="49"/>
    </location>
</feature>
<organism evidence="2 3">
    <name type="scientific">Novosphingobium humi</name>
    <dbReference type="NCBI Taxonomy" id="2282397"/>
    <lineage>
        <taxon>Bacteria</taxon>
        <taxon>Pseudomonadati</taxon>
        <taxon>Pseudomonadota</taxon>
        <taxon>Alphaproteobacteria</taxon>
        <taxon>Sphingomonadales</taxon>
        <taxon>Sphingomonadaceae</taxon>
        <taxon>Novosphingobium</taxon>
    </lineage>
</organism>
<protein>
    <submittedName>
        <fullName evidence="2">Uncharacterized protein</fullName>
    </submittedName>
</protein>
<gene>
    <name evidence="2" type="ORF">PQ457_12685</name>
</gene>
<name>A0ABY7TU58_9SPHN</name>
<keyword evidence="3" id="KW-1185">Reference proteome</keyword>
<proteinExistence type="predicted"/>
<evidence type="ECO:0000313" key="3">
    <source>
        <dbReference type="Proteomes" id="UP001218231"/>
    </source>
</evidence>
<dbReference type="RefSeq" id="WP_273617179.1">
    <property type="nucleotide sequence ID" value="NZ_CP103868.1"/>
</dbReference>
<sequence length="65" mass="6690">MRLFLNVAACLLIGAMLLQPMLASHGLSGLTSSNMAMAALGLAGLMLGYRGSSRPRQSEAQPATA</sequence>
<dbReference type="EMBL" id="CP117417">
    <property type="protein sequence ID" value="WCT76775.1"/>
    <property type="molecule type" value="Genomic_DNA"/>
</dbReference>
<evidence type="ECO:0000313" key="2">
    <source>
        <dbReference type="EMBL" id="WCT76775.1"/>
    </source>
</evidence>
<keyword evidence="1" id="KW-0812">Transmembrane</keyword>
<keyword evidence="1" id="KW-0472">Membrane</keyword>
<accession>A0ABY7TU58</accession>
<dbReference type="Proteomes" id="UP001218231">
    <property type="component" value="Chromosome"/>
</dbReference>
<evidence type="ECO:0000256" key="1">
    <source>
        <dbReference type="SAM" id="Phobius"/>
    </source>
</evidence>
<keyword evidence="1" id="KW-1133">Transmembrane helix</keyword>
<reference evidence="2 3" key="1">
    <citation type="submission" date="2023-02" db="EMBL/GenBank/DDBJ databases">
        <title>Genome sequence of Novosphingobium humi KACC 19094.</title>
        <authorList>
            <person name="Kim S."/>
            <person name="Heo J."/>
            <person name="Kwon S.-W."/>
        </authorList>
    </citation>
    <scope>NUCLEOTIDE SEQUENCE [LARGE SCALE GENOMIC DNA]</scope>
    <source>
        <strain evidence="2 3">KACC 19094</strain>
    </source>
</reference>